<keyword evidence="6" id="KW-0732">Signal</keyword>
<organism evidence="8 9">
    <name type="scientific">Capsaspora owczarzaki (strain ATCC 30864)</name>
    <dbReference type="NCBI Taxonomy" id="595528"/>
    <lineage>
        <taxon>Eukaryota</taxon>
        <taxon>Filasterea</taxon>
        <taxon>Capsaspora</taxon>
    </lineage>
</organism>
<feature type="signal peptide" evidence="6">
    <location>
        <begin position="1"/>
        <end position="16"/>
    </location>
</feature>
<keyword evidence="9" id="KW-1185">Reference proteome</keyword>
<evidence type="ECO:0000256" key="6">
    <source>
        <dbReference type="SAM" id="SignalP"/>
    </source>
</evidence>
<dbReference type="Pfam" id="PF03918">
    <property type="entry name" value="CcmH"/>
    <property type="match status" value="1"/>
</dbReference>
<evidence type="ECO:0000256" key="3">
    <source>
        <dbReference type="ARBA" id="ARBA00022723"/>
    </source>
</evidence>
<reference evidence="9" key="1">
    <citation type="submission" date="2011-02" db="EMBL/GenBank/DDBJ databases">
        <title>The Genome Sequence of Capsaspora owczarzaki ATCC 30864.</title>
        <authorList>
            <person name="Russ C."/>
            <person name="Cuomo C."/>
            <person name="Burger G."/>
            <person name="Gray M.W."/>
            <person name="Holland P.W.H."/>
            <person name="King N."/>
            <person name="Lang F.B.F."/>
            <person name="Roger A.J."/>
            <person name="Ruiz-Trillo I."/>
            <person name="Young S.K."/>
            <person name="Zeng Q."/>
            <person name="Gargeya S."/>
            <person name="Alvarado L."/>
            <person name="Berlin A."/>
            <person name="Chapman S.B."/>
            <person name="Chen Z."/>
            <person name="Freedman E."/>
            <person name="Gellesch M."/>
            <person name="Goldberg J."/>
            <person name="Griggs A."/>
            <person name="Gujja S."/>
            <person name="Heilman E."/>
            <person name="Heiman D."/>
            <person name="Howarth C."/>
            <person name="Mehta T."/>
            <person name="Neiman D."/>
            <person name="Pearson M."/>
            <person name="Roberts A."/>
            <person name="Saif S."/>
            <person name="Shea T."/>
            <person name="Shenoy N."/>
            <person name="Sisk P."/>
            <person name="Stolte C."/>
            <person name="Sykes S."/>
            <person name="White J."/>
            <person name="Yandava C."/>
            <person name="Haas B."/>
            <person name="Nusbaum C."/>
            <person name="Birren B."/>
        </authorList>
    </citation>
    <scope>NUCLEOTIDE SEQUENCE</scope>
    <source>
        <strain evidence="9">ATCC 30864</strain>
    </source>
</reference>
<evidence type="ECO:0000256" key="4">
    <source>
        <dbReference type="ARBA" id="ARBA00023004"/>
    </source>
</evidence>
<protein>
    <recommendedName>
        <fullName evidence="7">CcmH/CycL/Ccl2/NrfF N-terminal domain-containing protein</fullName>
    </recommendedName>
</protein>
<keyword evidence="4" id="KW-0408">Iron</keyword>
<accession>A0A0D2X3Q6</accession>
<keyword evidence="2" id="KW-0349">Heme</keyword>
<feature type="compositionally biased region" description="Low complexity" evidence="5">
    <location>
        <begin position="74"/>
        <end position="106"/>
    </location>
</feature>
<evidence type="ECO:0000259" key="7">
    <source>
        <dbReference type="Pfam" id="PF03918"/>
    </source>
</evidence>
<feature type="region of interest" description="Disordered" evidence="5">
    <location>
        <begin position="68"/>
        <end position="106"/>
    </location>
</feature>
<dbReference type="GO" id="GO:0046872">
    <property type="term" value="F:metal ion binding"/>
    <property type="evidence" value="ECO:0007669"/>
    <property type="project" value="UniProtKB-KW"/>
</dbReference>
<dbReference type="InterPro" id="IPR038297">
    <property type="entry name" value="CcmH/CycL/NrfF/Ccl2_sf"/>
</dbReference>
<proteinExistence type="inferred from homology"/>
<dbReference type="Gene3D" id="1.10.8.640">
    <property type="entry name" value="Cytochrome C biogenesis protein"/>
    <property type="match status" value="1"/>
</dbReference>
<dbReference type="RefSeq" id="XP_004347007.1">
    <property type="nucleotide sequence ID" value="XM_004346957.2"/>
</dbReference>
<sequence length="313" mass="33118">MHFLKHFALVSGGASGALWLCVNQDTTTKTIANYSTRRSNHQPGAAADGTLSSTVISAAAGRRRVALMPSTDEQQQQQQQRPPSSQAESSESPRSSSANAAPAVRARGAAGPVASLADLIASGKGGPPVGADGLSPMMRAAGYVVVRPGVVRLPDGREMDEKVLSQVLEARARALGLKLTSRDGMGQSVEDTNTDEAEEIRSILRRSMFMGLNEQQTLDLVVSKFGPEVLIESNFDLGKAALYAIPGIIAASLVLAAVTSRRAKAPPKLVEYAEHLIPPAMPVSGQMHQYLTNLVTIPPRPSSRSDVDNDSRS</sequence>
<evidence type="ECO:0000313" key="8">
    <source>
        <dbReference type="EMBL" id="KJE94724.1"/>
    </source>
</evidence>
<feature type="domain" description="CcmH/CycL/Ccl2/NrfF N-terminal" evidence="7">
    <location>
        <begin position="160"/>
        <end position="264"/>
    </location>
</feature>
<evidence type="ECO:0000256" key="2">
    <source>
        <dbReference type="ARBA" id="ARBA00022617"/>
    </source>
</evidence>
<evidence type="ECO:0000256" key="5">
    <source>
        <dbReference type="SAM" id="MobiDB-lite"/>
    </source>
</evidence>
<evidence type="ECO:0000313" key="9">
    <source>
        <dbReference type="Proteomes" id="UP000008743"/>
    </source>
</evidence>
<dbReference type="InterPro" id="IPR005616">
    <property type="entry name" value="CcmH/CycL/Ccl2/NrfF_N"/>
</dbReference>
<evidence type="ECO:0000256" key="1">
    <source>
        <dbReference type="ARBA" id="ARBA00010342"/>
    </source>
</evidence>
<comment type="similarity">
    <text evidence="1">Belongs to the CcmH/CycL/Ccl2/NrfF family.</text>
</comment>
<feature type="chain" id="PRO_5002266788" description="CcmH/CycL/Ccl2/NrfF N-terminal domain-containing protein" evidence="6">
    <location>
        <begin position="17"/>
        <end position="313"/>
    </location>
</feature>
<gene>
    <name evidence="8" type="ORF">CAOG_005322</name>
</gene>
<dbReference type="AlphaFoldDB" id="A0A0D2X3Q6"/>
<dbReference type="InParanoid" id="A0A0D2X3Q6"/>
<dbReference type="EMBL" id="KE346367">
    <property type="protein sequence ID" value="KJE94724.1"/>
    <property type="molecule type" value="Genomic_DNA"/>
</dbReference>
<keyword evidence="3" id="KW-0479">Metal-binding</keyword>
<name>A0A0D2X3Q6_CAPO3</name>
<dbReference type="Proteomes" id="UP000008743">
    <property type="component" value="Unassembled WGS sequence"/>
</dbReference>